<evidence type="ECO:0000313" key="8">
    <source>
        <dbReference type="EnsemblMetazoa" id="XP_014242166.1"/>
    </source>
</evidence>
<dbReference type="InterPro" id="IPR036612">
    <property type="entry name" value="KH_dom_type_1_sf"/>
</dbReference>
<feature type="domain" description="K Homology" evidence="7">
    <location>
        <begin position="411"/>
        <end position="477"/>
    </location>
</feature>
<feature type="domain" description="K Homology" evidence="7">
    <location>
        <begin position="845"/>
        <end position="937"/>
    </location>
</feature>
<dbReference type="GeneID" id="106662523"/>
<organism evidence="8 9">
    <name type="scientific">Cimex lectularius</name>
    <name type="common">Bed bug</name>
    <name type="synonym">Acanthia lectularia</name>
    <dbReference type="NCBI Taxonomy" id="79782"/>
    <lineage>
        <taxon>Eukaryota</taxon>
        <taxon>Metazoa</taxon>
        <taxon>Ecdysozoa</taxon>
        <taxon>Arthropoda</taxon>
        <taxon>Hexapoda</taxon>
        <taxon>Insecta</taxon>
        <taxon>Pterygota</taxon>
        <taxon>Neoptera</taxon>
        <taxon>Paraneoptera</taxon>
        <taxon>Hemiptera</taxon>
        <taxon>Heteroptera</taxon>
        <taxon>Panheteroptera</taxon>
        <taxon>Cimicomorpha</taxon>
        <taxon>Cimicidae</taxon>
        <taxon>Cimex</taxon>
    </lineage>
</organism>
<feature type="domain" description="K Homology" evidence="7">
    <location>
        <begin position="625"/>
        <end position="694"/>
    </location>
</feature>
<dbReference type="PANTHER" id="PTHR10627:SF31">
    <property type="entry name" value="DODECA-SATELLITE-BINDING PROTEIN 1, ISOFORM A"/>
    <property type="match status" value="1"/>
</dbReference>
<feature type="domain" description="K Homology" evidence="7">
    <location>
        <begin position="938"/>
        <end position="1004"/>
    </location>
</feature>
<dbReference type="OMA" id="DHAGQQV"/>
<dbReference type="Gene3D" id="3.30.1370.10">
    <property type="entry name" value="K Homology domain, type 1"/>
    <property type="match status" value="13"/>
</dbReference>
<dbReference type="InterPro" id="IPR004088">
    <property type="entry name" value="KH_dom_type_1"/>
</dbReference>
<dbReference type="SUPFAM" id="SSF54791">
    <property type="entry name" value="Eukaryotic type KH-domain (KH-domain type I)"/>
    <property type="match status" value="14"/>
</dbReference>
<evidence type="ECO:0000256" key="4">
    <source>
        <dbReference type="ARBA" id="ARBA00022884"/>
    </source>
</evidence>
<dbReference type="Pfam" id="PF00013">
    <property type="entry name" value="KH_1"/>
    <property type="match status" value="13"/>
</dbReference>
<dbReference type="AlphaFoldDB" id="A0A8I6RAL9"/>
<dbReference type="CDD" id="cd22411">
    <property type="entry name" value="KH-I_Vigilin_rpt8"/>
    <property type="match status" value="1"/>
</dbReference>
<feature type="domain" description="K Homology" evidence="7">
    <location>
        <begin position="699"/>
        <end position="768"/>
    </location>
</feature>
<protein>
    <recommendedName>
        <fullName evidence="7">K Homology domain-containing protein</fullName>
    </recommendedName>
</protein>
<evidence type="ECO:0000256" key="6">
    <source>
        <dbReference type="SAM" id="MobiDB-lite"/>
    </source>
</evidence>
<dbReference type="Proteomes" id="UP000494040">
    <property type="component" value="Unassembled WGS sequence"/>
</dbReference>
<dbReference type="GO" id="GO:0003729">
    <property type="term" value="F:mRNA binding"/>
    <property type="evidence" value="ECO:0007669"/>
    <property type="project" value="TreeGrafter"/>
</dbReference>
<dbReference type="CDD" id="cd22406">
    <property type="entry name" value="KH-I_Vigilin_rpt2"/>
    <property type="match status" value="1"/>
</dbReference>
<dbReference type="SMART" id="SM00322">
    <property type="entry name" value="KH"/>
    <property type="match status" value="15"/>
</dbReference>
<dbReference type="EnsemblMetazoa" id="XM_014386681.2">
    <property type="protein sequence ID" value="XP_014242167.1"/>
    <property type="gene ID" value="LOC106662523"/>
</dbReference>
<proteinExistence type="predicted"/>
<dbReference type="CDD" id="cd22407">
    <property type="entry name" value="KH-I_Vigilin_rpt3"/>
    <property type="match status" value="1"/>
</dbReference>
<feature type="domain" description="K Homology" evidence="7">
    <location>
        <begin position="340"/>
        <end position="406"/>
    </location>
</feature>
<evidence type="ECO:0000256" key="1">
    <source>
        <dbReference type="ARBA" id="ARBA00004496"/>
    </source>
</evidence>
<evidence type="ECO:0000259" key="7">
    <source>
        <dbReference type="SMART" id="SM00322"/>
    </source>
</evidence>
<reference evidence="8" key="1">
    <citation type="submission" date="2022-01" db="UniProtKB">
        <authorList>
            <consortium name="EnsemblMetazoa"/>
        </authorList>
    </citation>
    <scope>IDENTIFICATION</scope>
</reference>
<accession>A0A8I6RAL9</accession>
<keyword evidence="3" id="KW-0677">Repeat</keyword>
<keyword evidence="9" id="KW-1185">Reference proteome</keyword>
<dbReference type="FunFam" id="3.30.1370.10:FF:000039">
    <property type="entry name" value="vigilin isoform X1"/>
    <property type="match status" value="1"/>
</dbReference>
<dbReference type="CDD" id="cd22417">
    <property type="entry name" value="KH-I_Vigilin_rpt14"/>
    <property type="match status" value="1"/>
</dbReference>
<dbReference type="RefSeq" id="XP_014242166.1">
    <property type="nucleotide sequence ID" value="XM_014386680.2"/>
</dbReference>
<dbReference type="KEGG" id="clec:106662523"/>
<dbReference type="PANTHER" id="PTHR10627">
    <property type="entry name" value="SCP160"/>
    <property type="match status" value="1"/>
</dbReference>
<dbReference type="CDD" id="cd22408">
    <property type="entry name" value="KH-I_Vigilin_rpt4"/>
    <property type="match status" value="1"/>
</dbReference>
<dbReference type="GO" id="GO:0010468">
    <property type="term" value="P:regulation of gene expression"/>
    <property type="evidence" value="ECO:0007669"/>
    <property type="project" value="UniProtKB-ARBA"/>
</dbReference>
<feature type="domain" description="K Homology" evidence="7">
    <location>
        <begin position="1016"/>
        <end position="1085"/>
    </location>
</feature>
<sequence length="1240" mass="139024">MEEGQVYHSNTQSDQSQYVYDEAFPALPESANPTPINNIGQWNNKMRIRSSVITQVFLVPSDERRFDHNNSFGEKESLRTCSAIMKETGALIEISSCKDGSLTFLLTGKQESVMDARRKILTTFQTQASSKISIPKEHHRCILGKSGNRLKELEKITATKISVPVISDNSDEITVTGTRDGIEKAIHEMQLISDEQLKKAIERFTIPKVYHPFICGAFNENVNRIQAETGVKIHIPPEGHSAQEITIFGEKEGVLAAKEEILSMYHDMEAKYTTVGVEVNKLRHKYVIGSKRSGIAEILHATGVSVEMPPPDSQKETITLRGPQDKLGSALNMVYAKANSMQSAVVDAPSWIHKYIIGRKGANIRSITQDFSKVHVQFTDKENKITIEGPQEEVSQAFTKLKELTSELESKLAYTELTVDQKYYKHIIGKNGANVNRLKEQTGVFINIADKDENVIRIEGDKEGVAAAKHELEEMIQKMEQEKERDIIIEWKHHKALIGNKGESIRDTKEKFSSVMITFPPPEKKCDIVKLRGPKADVDKCYEYLLKKVDEIVESSFTLKVPANGCHKFIIGKGGATIKKLREETNTTIEMTNDGGKDIITIIGKKENVHKAKDMIIKIQSEQLNNVTEEISIHPKIYNSLIGAGGKIIKSITDECGGVSIKFPSSDSKSDTVVLRGSKDDVKKAKKSLLEQASERELNSYTAEVRAKNQHHKFLIGKAGANINKIRESTGTKIIFPSDRDQDNEVITIMGKQEGVEEAKAALEAAIEKLNNVTDSEMTIDIRHHKHFVAKRCEVLHQLESEFEGVTISFPRNGVESNVVLIKGPKNMIEPVKKKMADIVHDLEERVTIDCVIPHANHRSIMGQKGMKVQEIEMMYNVKIKFPDRNIRPPDETHEHAEGESAMVNGDGYPNPLDVIKIRGLPENCEKAKQALKDSEPVDYEMDVPAEYHKAIIGPKGKNIKSIGSDYDVYIEVPGQDQQEEFIRIRGVPSAIEEAKLKILEEMKRFDEEKEDRRLKSFKISLEVDPEFHPKIIGKKGSVISKIRKNHGVQINFPNRDEPEENLITIQGYEENVNAARDEIMAIVNGIKEKTKEEFDIDSRVHSRLIGSRGRAIKKIMNKFNVEIRFPTAGSPNPNLICVRGEEDDVFNAKEHLLNLEEEYLQDISENEAKESRNAAWRGSDFTNNSGSGNATSGNGFVVMGGPWEHNQQQAPDTASTQEFPSFGTSVSSVTPTPSWGPRK</sequence>
<dbReference type="CDD" id="cd22405">
    <property type="entry name" value="KH-I_Vigilin_rpt1"/>
    <property type="match status" value="1"/>
</dbReference>
<feature type="compositionally biased region" description="Polar residues" evidence="6">
    <location>
        <begin position="1206"/>
        <end position="1219"/>
    </location>
</feature>
<feature type="domain" description="K Homology" evidence="7">
    <location>
        <begin position="553"/>
        <end position="621"/>
    </location>
</feature>
<dbReference type="CDD" id="cd22413">
    <property type="entry name" value="KH-I_Vigilin_rpt10"/>
    <property type="match status" value="1"/>
</dbReference>
<feature type="domain" description="K Homology" evidence="7">
    <location>
        <begin position="481"/>
        <end position="550"/>
    </location>
</feature>
<dbReference type="CTD" id="37116"/>
<name>A0A8I6RAL9_CIMLE</name>
<feature type="domain" description="K Homology" evidence="7">
    <location>
        <begin position="198"/>
        <end position="266"/>
    </location>
</feature>
<feature type="domain" description="K Homology" evidence="7">
    <location>
        <begin position="51"/>
        <end position="125"/>
    </location>
</feature>
<comment type="subcellular location">
    <subcellularLocation>
        <location evidence="1">Cytoplasm</location>
    </subcellularLocation>
</comment>
<dbReference type="Pfam" id="PF24668">
    <property type="entry name" value="KH_Vigilin"/>
    <property type="match status" value="1"/>
</dbReference>
<keyword evidence="4 5" id="KW-0694">RNA-binding</keyword>
<dbReference type="RefSeq" id="XP_014242167.1">
    <property type="nucleotide sequence ID" value="XM_014386681.2"/>
</dbReference>
<feature type="domain" description="K Homology" evidence="7">
    <location>
        <begin position="271"/>
        <end position="339"/>
    </location>
</feature>
<dbReference type="InterPro" id="IPR004087">
    <property type="entry name" value="KH_dom"/>
</dbReference>
<evidence type="ECO:0000256" key="5">
    <source>
        <dbReference type="PROSITE-ProRule" id="PRU00117"/>
    </source>
</evidence>
<dbReference type="InterPro" id="IPR057778">
    <property type="entry name" value="KH_Vigilin_N"/>
</dbReference>
<feature type="domain" description="K Homology" evidence="7">
    <location>
        <begin position="126"/>
        <end position="194"/>
    </location>
</feature>
<feature type="domain" description="K Homology" evidence="7">
    <location>
        <begin position="1089"/>
        <end position="1158"/>
    </location>
</feature>
<dbReference type="CDD" id="cd22409">
    <property type="entry name" value="KH-I_Vigilin_rpt5"/>
    <property type="match status" value="1"/>
</dbReference>
<dbReference type="PROSITE" id="PS50084">
    <property type="entry name" value="KH_TYPE_1"/>
    <property type="match status" value="13"/>
</dbReference>
<feature type="compositionally biased region" description="Low complexity" evidence="6">
    <location>
        <begin position="1183"/>
        <end position="1196"/>
    </location>
</feature>
<dbReference type="OrthoDB" id="10027144at2759"/>
<feature type="domain" description="K Homology" evidence="7">
    <location>
        <begin position="772"/>
        <end position="841"/>
    </location>
</feature>
<dbReference type="EnsemblMetazoa" id="XM_014386682.2">
    <property type="protein sequence ID" value="XP_014242168.1"/>
    <property type="gene ID" value="LOC106662523"/>
</dbReference>
<evidence type="ECO:0000256" key="3">
    <source>
        <dbReference type="ARBA" id="ARBA00022737"/>
    </source>
</evidence>
<dbReference type="CDD" id="cd22418">
    <property type="entry name" value="KH-I_Vigilin_rpt15"/>
    <property type="match status" value="1"/>
</dbReference>
<dbReference type="RefSeq" id="XP_014242168.1">
    <property type="nucleotide sequence ID" value="XM_014386682.2"/>
</dbReference>
<feature type="region of interest" description="Disordered" evidence="6">
    <location>
        <begin position="1178"/>
        <end position="1240"/>
    </location>
</feature>
<feature type="compositionally biased region" description="Low complexity" evidence="6">
    <location>
        <begin position="1220"/>
        <end position="1240"/>
    </location>
</feature>
<dbReference type="EnsemblMetazoa" id="XM_014386680.2">
    <property type="protein sequence ID" value="XP_014242166.1"/>
    <property type="gene ID" value="LOC106662523"/>
</dbReference>
<keyword evidence="2" id="KW-0963">Cytoplasm</keyword>
<evidence type="ECO:0000313" key="9">
    <source>
        <dbReference type="Proteomes" id="UP000494040"/>
    </source>
</evidence>
<evidence type="ECO:0000256" key="2">
    <source>
        <dbReference type="ARBA" id="ARBA00022490"/>
    </source>
</evidence>
<dbReference type="CDD" id="cd02394">
    <property type="entry name" value="KH-I_Vigilin_rpt6"/>
    <property type="match status" value="1"/>
</dbReference>